<feature type="domain" description="HTH lacI-type" evidence="5">
    <location>
        <begin position="6"/>
        <end position="60"/>
    </location>
</feature>
<keyword evidence="3" id="KW-0238">DNA-binding</keyword>
<keyword evidence="2" id="KW-0805">Transcription regulation</keyword>
<dbReference type="SUPFAM" id="SSF53822">
    <property type="entry name" value="Periplasmic binding protein-like I"/>
    <property type="match status" value="1"/>
</dbReference>
<name>A0A3B0TC13_9ZZZZ</name>
<dbReference type="PANTHER" id="PTHR30146:SF148">
    <property type="entry name" value="HTH-TYPE TRANSCRIPTIONAL REPRESSOR PURR-RELATED"/>
    <property type="match status" value="1"/>
</dbReference>
<evidence type="ECO:0000256" key="4">
    <source>
        <dbReference type="ARBA" id="ARBA00023163"/>
    </source>
</evidence>
<organism evidence="6">
    <name type="scientific">hydrothermal vent metagenome</name>
    <dbReference type="NCBI Taxonomy" id="652676"/>
    <lineage>
        <taxon>unclassified sequences</taxon>
        <taxon>metagenomes</taxon>
        <taxon>ecological metagenomes</taxon>
    </lineage>
</organism>
<evidence type="ECO:0000256" key="1">
    <source>
        <dbReference type="ARBA" id="ARBA00022491"/>
    </source>
</evidence>
<keyword evidence="4" id="KW-0804">Transcription</keyword>
<evidence type="ECO:0000259" key="5">
    <source>
        <dbReference type="PROSITE" id="PS50932"/>
    </source>
</evidence>
<evidence type="ECO:0000256" key="3">
    <source>
        <dbReference type="ARBA" id="ARBA00023125"/>
    </source>
</evidence>
<dbReference type="SUPFAM" id="SSF47413">
    <property type="entry name" value="lambda repressor-like DNA-binding domains"/>
    <property type="match status" value="1"/>
</dbReference>
<keyword evidence="1" id="KW-0678">Repressor</keyword>
<gene>
    <name evidence="6" type="ORF">MNBD_ALPHA09-1654</name>
</gene>
<dbReference type="InterPro" id="IPR028082">
    <property type="entry name" value="Peripla_BP_I"/>
</dbReference>
<dbReference type="Gene3D" id="3.40.50.2300">
    <property type="match status" value="1"/>
</dbReference>
<dbReference type="Gene3D" id="1.10.260.40">
    <property type="entry name" value="lambda repressor-like DNA-binding domains"/>
    <property type="match status" value="1"/>
</dbReference>
<accession>A0A3B0TC13</accession>
<dbReference type="GO" id="GO:0003700">
    <property type="term" value="F:DNA-binding transcription factor activity"/>
    <property type="evidence" value="ECO:0007669"/>
    <property type="project" value="TreeGrafter"/>
</dbReference>
<evidence type="ECO:0000313" key="6">
    <source>
        <dbReference type="EMBL" id="VAW16171.1"/>
    </source>
</evidence>
<dbReference type="AlphaFoldDB" id="A0A3B0TC13"/>
<dbReference type="EMBL" id="UOEM01000094">
    <property type="protein sequence ID" value="VAW16171.1"/>
    <property type="molecule type" value="Genomic_DNA"/>
</dbReference>
<protein>
    <submittedName>
        <fullName evidence="6">Transcriptional regulator, LacI family</fullName>
    </submittedName>
</protein>
<dbReference type="CDD" id="cd01392">
    <property type="entry name" value="HTH_LacI"/>
    <property type="match status" value="1"/>
</dbReference>
<dbReference type="PROSITE" id="PS50932">
    <property type="entry name" value="HTH_LACI_2"/>
    <property type="match status" value="1"/>
</dbReference>
<dbReference type="InterPro" id="IPR000843">
    <property type="entry name" value="HTH_LacI"/>
</dbReference>
<dbReference type="PANTHER" id="PTHR30146">
    <property type="entry name" value="LACI-RELATED TRANSCRIPTIONAL REPRESSOR"/>
    <property type="match status" value="1"/>
</dbReference>
<dbReference type="SMART" id="SM00354">
    <property type="entry name" value="HTH_LACI"/>
    <property type="match status" value="1"/>
</dbReference>
<reference evidence="6" key="1">
    <citation type="submission" date="2018-06" db="EMBL/GenBank/DDBJ databases">
        <authorList>
            <person name="Zhirakovskaya E."/>
        </authorList>
    </citation>
    <scope>NUCLEOTIDE SEQUENCE</scope>
</reference>
<sequence>MGRNKITIVDIDRKAGVSKSTVSLVLQHSPLTKPGTAEKVRKVIDEVGYVYNRGAANLRKSRNNVVGMVINDLTNPFFAELVVGIERVFHAAGIVPMIANTAEDPARQGEVFTTMLEQSVARLIVCPARGPDAAA</sequence>
<dbReference type="GO" id="GO:0000976">
    <property type="term" value="F:transcription cis-regulatory region binding"/>
    <property type="evidence" value="ECO:0007669"/>
    <property type="project" value="TreeGrafter"/>
</dbReference>
<proteinExistence type="predicted"/>
<evidence type="ECO:0000256" key="2">
    <source>
        <dbReference type="ARBA" id="ARBA00023015"/>
    </source>
</evidence>
<dbReference type="InterPro" id="IPR010982">
    <property type="entry name" value="Lambda_DNA-bd_dom_sf"/>
</dbReference>
<dbReference type="Pfam" id="PF00356">
    <property type="entry name" value="LacI"/>
    <property type="match status" value="1"/>
</dbReference>